<dbReference type="InterPro" id="IPR015255">
    <property type="entry name" value="Vitellinogen_open_b-sht"/>
</dbReference>
<feature type="domain" description="VWFD" evidence="8">
    <location>
        <begin position="1513"/>
        <end position="1693"/>
    </location>
</feature>
<evidence type="ECO:0000313" key="9">
    <source>
        <dbReference type="EMBL" id="AHN48900.1"/>
    </source>
</evidence>
<dbReference type="PANTHER" id="PTHR23345:SF15">
    <property type="entry name" value="VITELLOGENIN 1-RELATED"/>
    <property type="match status" value="1"/>
</dbReference>
<keyword evidence="4" id="KW-0325">Glycoprotein</keyword>
<evidence type="ECO:0000256" key="2">
    <source>
        <dbReference type="ARBA" id="ARBA00022761"/>
    </source>
</evidence>
<dbReference type="SUPFAM" id="SSF48431">
    <property type="entry name" value="Lipovitellin-phosvitin complex, superhelical domain"/>
    <property type="match status" value="1"/>
</dbReference>
<dbReference type="Pfam" id="PF09172">
    <property type="entry name" value="Vit_open_b-sht"/>
    <property type="match status" value="1"/>
</dbReference>
<dbReference type="InterPro" id="IPR050733">
    <property type="entry name" value="Vitellogenin/Apolipophorin"/>
</dbReference>
<evidence type="ECO:0000256" key="1">
    <source>
        <dbReference type="ARBA" id="ARBA00022729"/>
    </source>
</evidence>
<evidence type="ECO:0000256" key="4">
    <source>
        <dbReference type="ARBA" id="ARBA00023180"/>
    </source>
</evidence>
<dbReference type="SMART" id="SM01169">
    <property type="entry name" value="DUF1943"/>
    <property type="match status" value="1"/>
</dbReference>
<dbReference type="PROSITE" id="PS51233">
    <property type="entry name" value="VWFD"/>
    <property type="match status" value="1"/>
</dbReference>
<dbReference type="EMBL" id="KC978893">
    <property type="protein sequence ID" value="AHN48900.1"/>
    <property type="molecule type" value="mRNA"/>
</dbReference>
<organism evidence="9">
    <name type="scientific">Panonychus citri</name>
    <name type="common">Citrus red mite</name>
    <name type="synonym">Tetranychus citri</name>
    <dbReference type="NCBI Taxonomy" id="50023"/>
    <lineage>
        <taxon>Eukaryota</taxon>
        <taxon>Metazoa</taxon>
        <taxon>Ecdysozoa</taxon>
        <taxon>Arthropoda</taxon>
        <taxon>Chelicerata</taxon>
        <taxon>Arachnida</taxon>
        <taxon>Acari</taxon>
        <taxon>Acariformes</taxon>
        <taxon>Trombidiformes</taxon>
        <taxon>Prostigmata</taxon>
        <taxon>Eleutherengona</taxon>
        <taxon>Raphignathae</taxon>
        <taxon>Tetranychoidea</taxon>
        <taxon>Tetranychidae</taxon>
        <taxon>Panonychus</taxon>
    </lineage>
</organism>
<dbReference type="Gene3D" id="2.30.230.10">
    <property type="entry name" value="Lipovitellin, beta-sheet shell regions, chain A"/>
    <property type="match status" value="1"/>
</dbReference>
<reference evidence="9" key="1">
    <citation type="submission" date="2013-04" db="EMBL/GenBank/DDBJ databases">
        <title>Cloning and expression of vitellogenin gene from the citrus red mite, Panonychus citri (McGergor).</title>
        <authorList>
            <person name="Zhong R."/>
        </authorList>
    </citation>
    <scope>NUCLEOTIDE SEQUENCE</scope>
</reference>
<feature type="domain" description="Vitellogenin" evidence="7">
    <location>
        <begin position="27"/>
        <end position="822"/>
    </location>
</feature>
<dbReference type="SUPFAM" id="SSF56968">
    <property type="entry name" value="Lipovitellin-phosvitin complex, beta-sheet shell regions"/>
    <property type="match status" value="2"/>
</dbReference>
<name>A0A075DN58_PANCT</name>
<dbReference type="OrthoDB" id="160294at2759"/>
<dbReference type="InterPro" id="IPR011030">
    <property type="entry name" value="Lipovitellin_superhlx_dom"/>
</dbReference>
<keyword evidence="1 6" id="KW-0732">Signal</keyword>
<dbReference type="Gene3D" id="1.25.10.20">
    <property type="entry name" value="Vitellinogen, superhelical"/>
    <property type="match status" value="1"/>
</dbReference>
<accession>A0A075DN58</accession>
<dbReference type="InterPro" id="IPR015816">
    <property type="entry name" value="Vitellinogen_b-sht_N"/>
</dbReference>
<dbReference type="GO" id="GO:0045735">
    <property type="term" value="F:nutrient reservoir activity"/>
    <property type="evidence" value="ECO:0007669"/>
    <property type="project" value="UniProtKB-KW"/>
</dbReference>
<dbReference type="GO" id="GO:0005319">
    <property type="term" value="F:lipid transporter activity"/>
    <property type="evidence" value="ECO:0007669"/>
    <property type="project" value="InterPro"/>
</dbReference>
<dbReference type="InterPro" id="IPR001747">
    <property type="entry name" value="Vitellogenin_N"/>
</dbReference>
<dbReference type="InterPro" id="IPR001846">
    <property type="entry name" value="VWF_type-D"/>
</dbReference>
<comment type="caution">
    <text evidence="5">Lacks conserved residue(s) required for the propagation of feature annotation.</text>
</comment>
<proteinExistence type="evidence at transcript level"/>
<sequence>MKIALFVLGLFVVSAFAGEIQPQPIRFKVDQIYKYDYSGHVLTGLPESGSSLYSGHQLNSTVELSIIKSSRSGDNGKTIIKMELTNIVLGHLLEEVNAVEKATFIKDDLKQKVRDVLALPVQFTFNEDTESFEWIEVQKSDAPWSVNIKKSIIDLLQLNIVGKNARRSANDVDQSGLLKDMQLSNGLTSFGVHESTIKGECETNYQIVQAADPTKVRDALPGADKFHFTVIKTRNFDNCVYEPSFASHNWDRNGCVEYCKRFAASTHIKMDDLNKHLPIPDETETSCSCDPKETQPVDQYSTIRYNVTLDSESPIISEALGKGKIIVDNHGTKFVVYTQHSIVFVSEQIQRNIPLIPEESVIRVNELTFTLFPYKGMDAQVYPSHVIPVYNILVPKSSENLVGPTVDLLNQVAKTVMEGASNEAQSKAAWYMVQVVQNLAHLSARDIKQIYDDEARIEDKERFTNTEHSVVRQLLLDALAHVGTKATAEWFQMVLAEKSLSAYEERRFVETIPRNTYAPSRTLLAIMKEQISKAVENKDYDKLSAFAVTYGKLISKACQFEVNTESNEIDESLETRYVKANQKVSSRNLGSDSQIDYPEAEEKCTKQDADQYIRELVNQLQQVEDVKGKVALAQALAHSGQYLALKELTPYITGAIKNTECIQYVNGSSASDCIFLRSSIIYSLHHMVPVSPKLLRSIVLPVFQNKYESYELRLAAFTVFMAAGPKPHELHAVAEVTRDETNRQVISMVRSVLEETANLTQACHLPLAAAAREIIPTLPVYNFDGVYSRASYNEWYSEEKSTGFFLNGQYVANNMSFIPRHGYLSLGSHWKSLTNSWLTIAYQQKGLEPLLLAKIEQIFSPEWFMATLSKSGKVQGEKPIDEIFKTLGITERAEEEAKVKLFFKLFEQTSLFTLDKHTIEAAYKQFNHVVRNFVGQVNARTEYNWVRFTMPSGYVHVVPSDLGLPIVVSKQRPNIVALRLEEATIKPDTPTLKSVSVEATLVPQLYYTSSMSVSAFQQGIKKNFGAYSLKKFNVHVPVKVSFNFEAATRVLTYSVEPTLDTKVLHTSNTNRAFLAGNYIGLPANESPITKKVLIESHVPAFKTNPRLPSRELGMDIELSFRTERPWFLNVEKIPTKGFPTWILEKYAEMNEFNFDAALTLRANKQNPSAGVAGSFDYNFAFAGDYKELKHSENHHMVHERSMLKKLGRQETRSLRITKEEIRKIAEEMVYNYPGVLLNRKTPTLTRAINWSFRTLSKEDGTHYNATLYLIQSLDYQTYWVKYVSTLERPEGSFYGLPRVFQIEANIARPALPTELKWEVPQLNKFIGKYIANLTWGESFETLAHEDRTIFINGFLHRTVDDQVVGEQMKAKSWYHEQCSKDIKQKTFMSYACQLVAHEQSYFNKVTGTVEFKSNLNEKLVNSTNLFYQVAKLHLNSYWRPWSTIASYAEKNVDGKITFELKHSNAFNGRPVVNFEVRTPHETSIWYKLFYPIQRFAGFHPIFFQKASVLPKDQTCGLMVNHIRTFDNVTFEKPSTKCEYLLSMDCSPARRFAVTVQEIEPKNRLVKVIVGKQVILVKSIDKYQAIIEINGEQKTVKPGQSHILNRQLEILAVRIFVQNAYLVVELPQEHVRVVTDGQLVKVVTSPLYMGKTCGLCGNQDQEAHMELQGPQNCIYEVIEDFQNSYSLGECHNTPPTVPPTCNLVPTVSSRKNNPEQYKNQRRVYNSDTIFSNNNMRLERETLESKIGHLDFDTRNGDFYLPIRKTLIVKQNGENCFSKYVVPTCLNGEDAEATHEITVPLVCFPQMHPVFHQWVVDSEERVIDEVAQYQSTSTWSYKAPIVCYRRDSSIRGI</sequence>
<evidence type="ECO:0000259" key="7">
    <source>
        <dbReference type="PROSITE" id="PS51211"/>
    </source>
</evidence>
<dbReference type="Pfam" id="PF01347">
    <property type="entry name" value="Vitellogenin_N"/>
    <property type="match status" value="1"/>
</dbReference>
<feature type="signal peptide" evidence="6">
    <location>
        <begin position="1"/>
        <end position="17"/>
    </location>
</feature>
<evidence type="ECO:0000256" key="6">
    <source>
        <dbReference type="SAM" id="SignalP"/>
    </source>
</evidence>
<dbReference type="SMART" id="SM00638">
    <property type="entry name" value="LPD_N"/>
    <property type="match status" value="1"/>
</dbReference>
<evidence type="ECO:0000256" key="5">
    <source>
        <dbReference type="PROSITE-ProRule" id="PRU00557"/>
    </source>
</evidence>
<evidence type="ECO:0000259" key="8">
    <source>
        <dbReference type="PROSITE" id="PS51233"/>
    </source>
</evidence>
<dbReference type="SMART" id="SM00216">
    <property type="entry name" value="VWD"/>
    <property type="match status" value="1"/>
</dbReference>
<feature type="chain" id="PRO_5001706171" evidence="6">
    <location>
        <begin position="18"/>
        <end position="1851"/>
    </location>
</feature>
<protein>
    <submittedName>
        <fullName evidence="9">Vitellogenin</fullName>
    </submittedName>
</protein>
<dbReference type="Pfam" id="PF00094">
    <property type="entry name" value="VWD"/>
    <property type="match status" value="1"/>
</dbReference>
<keyword evidence="2" id="KW-0758">Storage protein</keyword>
<keyword evidence="3" id="KW-1015">Disulfide bond</keyword>
<dbReference type="InterPro" id="IPR015819">
    <property type="entry name" value="Lipid_transp_b-sht_shell"/>
</dbReference>
<dbReference type="PROSITE" id="PS51211">
    <property type="entry name" value="VITELLOGENIN"/>
    <property type="match status" value="1"/>
</dbReference>
<dbReference type="PANTHER" id="PTHR23345">
    <property type="entry name" value="VITELLOGENIN-RELATED"/>
    <property type="match status" value="1"/>
</dbReference>
<evidence type="ECO:0000256" key="3">
    <source>
        <dbReference type="ARBA" id="ARBA00023157"/>
    </source>
</evidence>